<gene>
    <name evidence="4" type="ORF">SAMN05444394_1420</name>
</gene>
<dbReference type="PANTHER" id="PTHR44196">
    <property type="entry name" value="DEHYDROGENASE/REDUCTASE SDR FAMILY MEMBER 7B"/>
    <property type="match status" value="1"/>
</dbReference>
<dbReference type="PRINTS" id="PR00080">
    <property type="entry name" value="SDRFAMILY"/>
</dbReference>
<evidence type="ECO:0000313" key="4">
    <source>
        <dbReference type="EMBL" id="SIN74578.1"/>
    </source>
</evidence>
<dbReference type="OrthoDB" id="822355at2"/>
<sequence length="281" mass="31152">MKSNSHFQGKVIWITGASSGIGEEMCYQFSKLGAQLIISARNVGKLKRVNAQLPRNPGSAKVLPLDLEKLPELPEKVQKALSYFGRVDILVNNAGIAVRDFVRNTALEIDQKLMNINYLGPITLSKLLLPQFKKQGKGQMVVISSLSGKYGVPKLAAYAAPKHALHGFYESFRSELVDSGIGITLIIPGIIQTEITAHAVLGQGENYGKVEMAFKNAYPVEKAVKKMIGAIQQGKEEFYVGGAEGFTLWLNRFSPWLLRRFIRNHPLKKIRTFKRKLGIGK</sequence>
<dbReference type="GO" id="GO:0016020">
    <property type="term" value="C:membrane"/>
    <property type="evidence" value="ECO:0007669"/>
    <property type="project" value="TreeGrafter"/>
</dbReference>
<dbReference type="NCBIfam" id="NF004825">
    <property type="entry name" value="PRK06181.1"/>
    <property type="match status" value="1"/>
</dbReference>
<dbReference type="GO" id="GO:0016491">
    <property type="term" value="F:oxidoreductase activity"/>
    <property type="evidence" value="ECO:0007669"/>
    <property type="project" value="UniProtKB-KW"/>
</dbReference>
<dbReference type="Proteomes" id="UP000185221">
    <property type="component" value="Unassembled WGS sequence"/>
</dbReference>
<dbReference type="PANTHER" id="PTHR44196:SF1">
    <property type="entry name" value="DEHYDROGENASE_REDUCTASE SDR FAMILY MEMBER 7B"/>
    <property type="match status" value="1"/>
</dbReference>
<evidence type="ECO:0000256" key="3">
    <source>
        <dbReference type="RuleBase" id="RU000363"/>
    </source>
</evidence>
<evidence type="ECO:0000256" key="2">
    <source>
        <dbReference type="ARBA" id="ARBA00023002"/>
    </source>
</evidence>
<accession>A0A1N6DUV0</accession>
<protein>
    <submittedName>
        <fullName evidence="4">Short-chain dehydrogenase</fullName>
    </submittedName>
</protein>
<organism evidence="4 5">
    <name type="scientific">Algoriphagus halophilus</name>
    <dbReference type="NCBI Taxonomy" id="226505"/>
    <lineage>
        <taxon>Bacteria</taxon>
        <taxon>Pseudomonadati</taxon>
        <taxon>Bacteroidota</taxon>
        <taxon>Cytophagia</taxon>
        <taxon>Cytophagales</taxon>
        <taxon>Cyclobacteriaceae</taxon>
        <taxon>Algoriphagus</taxon>
    </lineage>
</organism>
<name>A0A1N6DUV0_9BACT</name>
<dbReference type="InterPro" id="IPR036291">
    <property type="entry name" value="NAD(P)-bd_dom_sf"/>
</dbReference>
<dbReference type="EMBL" id="FSRC01000001">
    <property type="protein sequence ID" value="SIN74578.1"/>
    <property type="molecule type" value="Genomic_DNA"/>
</dbReference>
<dbReference type="Gene3D" id="3.40.50.720">
    <property type="entry name" value="NAD(P)-binding Rossmann-like Domain"/>
    <property type="match status" value="1"/>
</dbReference>
<keyword evidence="5" id="KW-1185">Reference proteome</keyword>
<dbReference type="SUPFAM" id="SSF51735">
    <property type="entry name" value="NAD(P)-binding Rossmann-fold domains"/>
    <property type="match status" value="1"/>
</dbReference>
<comment type="similarity">
    <text evidence="1 3">Belongs to the short-chain dehydrogenases/reductases (SDR) family.</text>
</comment>
<evidence type="ECO:0000256" key="1">
    <source>
        <dbReference type="ARBA" id="ARBA00006484"/>
    </source>
</evidence>
<dbReference type="AlphaFoldDB" id="A0A1N6DUV0"/>
<keyword evidence="2" id="KW-0560">Oxidoreductase</keyword>
<dbReference type="PRINTS" id="PR00081">
    <property type="entry name" value="GDHRDH"/>
</dbReference>
<dbReference type="RefSeq" id="WP_074224092.1">
    <property type="nucleotide sequence ID" value="NZ_FSRC01000001.1"/>
</dbReference>
<dbReference type="STRING" id="226505.SAMN05444394_1420"/>
<reference evidence="5" key="1">
    <citation type="submission" date="2016-11" db="EMBL/GenBank/DDBJ databases">
        <authorList>
            <person name="Varghese N."/>
            <person name="Submissions S."/>
        </authorList>
    </citation>
    <scope>NUCLEOTIDE SEQUENCE [LARGE SCALE GENOMIC DNA]</scope>
    <source>
        <strain evidence="5">DSM 15292</strain>
    </source>
</reference>
<dbReference type="InterPro" id="IPR002347">
    <property type="entry name" value="SDR_fam"/>
</dbReference>
<proteinExistence type="inferred from homology"/>
<dbReference type="Pfam" id="PF00106">
    <property type="entry name" value="adh_short"/>
    <property type="match status" value="1"/>
</dbReference>
<evidence type="ECO:0000313" key="5">
    <source>
        <dbReference type="Proteomes" id="UP000185221"/>
    </source>
</evidence>